<evidence type="ECO:0000256" key="1">
    <source>
        <dbReference type="SAM" id="Phobius"/>
    </source>
</evidence>
<feature type="domain" description="MIF4G" evidence="2">
    <location>
        <begin position="2"/>
        <end position="182"/>
    </location>
</feature>
<dbReference type="InterPro" id="IPR050781">
    <property type="entry name" value="CWC22_splicing_factor"/>
</dbReference>
<dbReference type="Pfam" id="PF02854">
    <property type="entry name" value="MIF4G"/>
    <property type="match status" value="1"/>
</dbReference>
<dbReference type="EMBL" id="JR042001">
    <property type="protein sequence ID" value="AEY59544.1"/>
    <property type="molecule type" value="mRNA"/>
</dbReference>
<dbReference type="AlphaFoldDB" id="V9IGV4"/>
<dbReference type="PANTHER" id="PTHR18034">
    <property type="entry name" value="CELL CYCLE CONTROL PROTEIN CWF22-RELATED"/>
    <property type="match status" value="1"/>
</dbReference>
<reference evidence="3" key="1">
    <citation type="submission" date="2011-11" db="EMBL/GenBank/DDBJ databases">
        <title>Decoding the brain transcriptome of the Eastern honeybee (Apis cerana) based on pyrosequencing.</title>
        <authorList>
            <person name="Sun L."/>
            <person name="Zheng H."/>
            <person name="Wang Y."/>
            <person name="Xie X."/>
            <person name="Zhu Y."/>
            <person name="Gu W."/>
            <person name="Wang S."/>
        </authorList>
    </citation>
    <scope>NUCLEOTIDE SEQUENCE</scope>
    <source>
        <tissue evidence="3">Brain</tissue>
    </source>
</reference>
<dbReference type="GO" id="GO:0042274">
    <property type="term" value="P:ribosomal small subunit biogenesis"/>
    <property type="evidence" value="ECO:0007669"/>
    <property type="project" value="TreeGrafter"/>
</dbReference>
<gene>
    <name evidence="3" type="ORF">ACCB03208</name>
</gene>
<protein>
    <submittedName>
        <fullName evidence="3">Nucleolar MIF4G domain-containing protein 1</fullName>
    </submittedName>
</protein>
<keyword evidence="1" id="KW-0812">Transmembrane</keyword>
<keyword evidence="1" id="KW-0472">Membrane</keyword>
<dbReference type="GO" id="GO:0003723">
    <property type="term" value="F:RNA binding"/>
    <property type="evidence" value="ECO:0007669"/>
    <property type="project" value="InterPro"/>
</dbReference>
<dbReference type="InterPro" id="IPR016024">
    <property type="entry name" value="ARM-type_fold"/>
</dbReference>
<evidence type="ECO:0000313" key="3">
    <source>
        <dbReference type="EMBL" id="AEY59544.1"/>
    </source>
</evidence>
<evidence type="ECO:0000259" key="2">
    <source>
        <dbReference type="SMART" id="SM00543"/>
    </source>
</evidence>
<sequence length="196" mass="23041">MHNIVNQIEALYMTNSRNNMNNILSELVLESLISHVITPDRLICEHMMLIAILHANIGIEVGANFLEKLIKKFIEIMEKFQNIENKELDNVVLIISHLYNFKVFGYKLLYEILNKFIIKFTEKEIELILLILKTVGFSLRKDDPNALKEFIQNLQRKAVHESEKNSRVKFMLDILLAIKIIILIKYLNMILLMWNT</sequence>
<name>V9IGV4_APICE</name>
<proteinExistence type="evidence at transcript level"/>
<dbReference type="GO" id="GO:0005730">
    <property type="term" value="C:nucleolus"/>
    <property type="evidence" value="ECO:0007669"/>
    <property type="project" value="TreeGrafter"/>
</dbReference>
<organism evidence="3">
    <name type="scientific">Apis cerana</name>
    <name type="common">Indian honeybee</name>
    <dbReference type="NCBI Taxonomy" id="7461"/>
    <lineage>
        <taxon>Eukaryota</taxon>
        <taxon>Metazoa</taxon>
        <taxon>Ecdysozoa</taxon>
        <taxon>Arthropoda</taxon>
        <taxon>Hexapoda</taxon>
        <taxon>Insecta</taxon>
        <taxon>Pterygota</taxon>
        <taxon>Neoptera</taxon>
        <taxon>Endopterygota</taxon>
        <taxon>Hymenoptera</taxon>
        <taxon>Apocrita</taxon>
        <taxon>Aculeata</taxon>
        <taxon>Apoidea</taxon>
        <taxon>Anthophila</taxon>
        <taxon>Apidae</taxon>
        <taxon>Apis</taxon>
    </lineage>
</organism>
<dbReference type="SUPFAM" id="SSF48371">
    <property type="entry name" value="ARM repeat"/>
    <property type="match status" value="1"/>
</dbReference>
<dbReference type="InterPro" id="IPR003890">
    <property type="entry name" value="MIF4G-like_typ-3"/>
</dbReference>
<keyword evidence="1" id="KW-1133">Transmembrane helix</keyword>
<dbReference type="SMART" id="SM00543">
    <property type="entry name" value="MIF4G"/>
    <property type="match status" value="1"/>
</dbReference>
<accession>V9IGV4</accession>
<feature type="transmembrane region" description="Helical" evidence="1">
    <location>
        <begin position="174"/>
        <end position="194"/>
    </location>
</feature>
<dbReference type="PANTHER" id="PTHR18034:SF4">
    <property type="entry name" value="NUCLEOLAR MIF4G DOMAIN-CONTAINING PROTEIN 1"/>
    <property type="match status" value="1"/>
</dbReference>
<dbReference type="Gene3D" id="1.25.40.180">
    <property type="match status" value="1"/>
</dbReference>